<protein>
    <recommendedName>
        <fullName evidence="2">Dihydrodipicolinate synthase family protein</fullName>
    </recommendedName>
</protein>
<dbReference type="CDD" id="cd00408">
    <property type="entry name" value="DHDPS-like"/>
    <property type="match status" value="1"/>
</dbReference>
<evidence type="ECO:0008006" key="2">
    <source>
        <dbReference type="Google" id="ProtNLM"/>
    </source>
</evidence>
<gene>
    <name evidence="1" type="ORF">METZ01_LOCUS110573</name>
</gene>
<evidence type="ECO:0000313" key="1">
    <source>
        <dbReference type="EMBL" id="SVA57719.1"/>
    </source>
</evidence>
<feature type="non-terminal residue" evidence="1">
    <location>
        <position position="286"/>
    </location>
</feature>
<dbReference type="Gene3D" id="3.20.20.70">
    <property type="entry name" value="Aldolase class I"/>
    <property type="match status" value="1"/>
</dbReference>
<dbReference type="InterPro" id="IPR002220">
    <property type="entry name" value="DapA-like"/>
</dbReference>
<proteinExistence type="predicted"/>
<dbReference type="GO" id="GO:0008747">
    <property type="term" value="F:N-acetylneuraminate lyase activity"/>
    <property type="evidence" value="ECO:0007669"/>
    <property type="project" value="TreeGrafter"/>
</dbReference>
<dbReference type="Pfam" id="PF00701">
    <property type="entry name" value="DHDPS"/>
    <property type="match status" value="1"/>
</dbReference>
<dbReference type="PANTHER" id="PTHR42849">
    <property type="entry name" value="N-ACETYLNEURAMINATE LYASE"/>
    <property type="match status" value="1"/>
</dbReference>
<dbReference type="SMART" id="SM01130">
    <property type="entry name" value="DHDPS"/>
    <property type="match status" value="1"/>
</dbReference>
<feature type="non-terminal residue" evidence="1">
    <location>
        <position position="1"/>
    </location>
</feature>
<dbReference type="InterPro" id="IPR013785">
    <property type="entry name" value="Aldolase_TIM"/>
</dbReference>
<dbReference type="EMBL" id="UINC01013342">
    <property type="protein sequence ID" value="SVA57719.1"/>
    <property type="molecule type" value="Genomic_DNA"/>
</dbReference>
<dbReference type="AlphaFoldDB" id="A0A381WYU8"/>
<dbReference type="SUPFAM" id="SSF51569">
    <property type="entry name" value="Aldolase"/>
    <property type="match status" value="1"/>
</dbReference>
<sequence length="286" mass="31287">VHTPFTSDNTIDEISLRRQLDWAFDTGADGCGTGMVSEILRLTIEERRRLTHLIPEIVNGRGPVFASVGAESTAQAVTWAKEAEAADNDALMAIPPTHTGLSNQDLTDYFTALAEATRLPLIVQDASAYVGQSIPLSVLVGLLDQFGPEKILFKPEAAPLGPNLSSLRDATNGTAKIFEGSGGILLVDSFRRGITGTMPGMDLLDGIIEVWRALQAGDDERAYEVYYPICALTAIQMQAGLDGFLAIEKHLLVKRGLFETDIRRPPFKWILDSETRSEVDRLFDRL</sequence>
<accession>A0A381WYU8</accession>
<organism evidence="1">
    <name type="scientific">marine metagenome</name>
    <dbReference type="NCBI Taxonomy" id="408172"/>
    <lineage>
        <taxon>unclassified sequences</taxon>
        <taxon>metagenomes</taxon>
        <taxon>ecological metagenomes</taxon>
    </lineage>
</organism>
<dbReference type="PANTHER" id="PTHR42849:SF1">
    <property type="entry name" value="N-ACETYLNEURAMINATE LYASE"/>
    <property type="match status" value="1"/>
</dbReference>
<dbReference type="GO" id="GO:0019262">
    <property type="term" value="P:N-acetylneuraminate catabolic process"/>
    <property type="evidence" value="ECO:0007669"/>
    <property type="project" value="TreeGrafter"/>
</dbReference>
<reference evidence="1" key="1">
    <citation type="submission" date="2018-05" db="EMBL/GenBank/DDBJ databases">
        <authorList>
            <person name="Lanie J.A."/>
            <person name="Ng W.-L."/>
            <person name="Kazmierczak K.M."/>
            <person name="Andrzejewski T.M."/>
            <person name="Davidsen T.M."/>
            <person name="Wayne K.J."/>
            <person name="Tettelin H."/>
            <person name="Glass J.I."/>
            <person name="Rusch D."/>
            <person name="Podicherti R."/>
            <person name="Tsui H.-C.T."/>
            <person name="Winkler M.E."/>
        </authorList>
    </citation>
    <scope>NUCLEOTIDE SEQUENCE</scope>
</reference>
<name>A0A381WYU8_9ZZZZ</name>
<dbReference type="PIRSF" id="PIRSF001365">
    <property type="entry name" value="DHDPS"/>
    <property type="match status" value="1"/>
</dbReference>
<dbReference type="GO" id="GO:0005829">
    <property type="term" value="C:cytosol"/>
    <property type="evidence" value="ECO:0007669"/>
    <property type="project" value="TreeGrafter"/>
</dbReference>